<name>A0ABV7V686_9SPHN</name>
<accession>A0ABV7V686</accession>
<protein>
    <submittedName>
        <fullName evidence="2">DUF3422 domain-containing protein</fullName>
    </submittedName>
</protein>
<dbReference type="Pfam" id="PF11902">
    <property type="entry name" value="DUF3422"/>
    <property type="match status" value="1"/>
</dbReference>
<evidence type="ECO:0000313" key="2">
    <source>
        <dbReference type="EMBL" id="MFC3672915.1"/>
    </source>
</evidence>
<comment type="caution">
    <text evidence="2">The sequence shown here is derived from an EMBL/GenBank/DDBJ whole genome shotgun (WGS) entry which is preliminary data.</text>
</comment>
<dbReference type="RefSeq" id="WP_191325797.1">
    <property type="nucleotide sequence ID" value="NZ_BMZP01000022.1"/>
</dbReference>
<keyword evidence="1" id="KW-0472">Membrane</keyword>
<dbReference type="EMBL" id="JBHRYE010000027">
    <property type="protein sequence ID" value="MFC3672915.1"/>
    <property type="molecule type" value="Genomic_DNA"/>
</dbReference>
<dbReference type="Proteomes" id="UP001595683">
    <property type="component" value="Unassembled WGS sequence"/>
</dbReference>
<reference evidence="3" key="1">
    <citation type="journal article" date="2019" name="Int. J. Syst. Evol. Microbiol.">
        <title>The Global Catalogue of Microorganisms (GCM) 10K type strain sequencing project: providing services to taxonomists for standard genome sequencing and annotation.</title>
        <authorList>
            <consortium name="The Broad Institute Genomics Platform"/>
            <consortium name="The Broad Institute Genome Sequencing Center for Infectious Disease"/>
            <person name="Wu L."/>
            <person name="Ma J."/>
        </authorList>
    </citation>
    <scope>NUCLEOTIDE SEQUENCE [LARGE SCALE GENOMIC DNA]</scope>
    <source>
        <strain evidence="3">KCTC 42224</strain>
    </source>
</reference>
<keyword evidence="1" id="KW-1133">Transmembrane helix</keyword>
<sequence length="423" mass="46039">MHEHEWRRQIVNEMHLRRWPVLRAPMVVVQQVRLVEDAQRDAEWAAWSAMPGGGEVRRAYRRHVSGTLAGGLAFTWERHSEASTQTVFAPGADTATPELGAALAWMASLPGATVRATRLVIVADDAAAQQAMAHAAPDSPLDFAPEDMVSCHVAGPMRIWSDFRIGADGYGRMLVAANGLDGGDLTRAVQRLQELGSYRNLALLGLPVARAAWPRLDEAEADLRRLGEALTRKDVRDDDLMAQLSALSLAIAAVASATDYRMSATAAYALLVEERLADLAPQPIPGFLSLGEFTQRRFLPAVRTCAAFSKREQQVAARAGQFTALLRARIETRIENQNGALLASLERSATRQLRLQHLVEGLSVVGISYYATALIGHVLEGGESLVHFDARLAVGVMTPLIVLATWLGLRRARKRLLDPAASA</sequence>
<keyword evidence="1" id="KW-0812">Transmembrane</keyword>
<gene>
    <name evidence="2" type="ORF">ACFOOT_15975</name>
</gene>
<keyword evidence="3" id="KW-1185">Reference proteome</keyword>
<feature type="transmembrane region" description="Helical" evidence="1">
    <location>
        <begin position="390"/>
        <end position="409"/>
    </location>
</feature>
<feature type="transmembrane region" description="Helical" evidence="1">
    <location>
        <begin position="357"/>
        <end position="378"/>
    </location>
</feature>
<proteinExistence type="predicted"/>
<dbReference type="InterPro" id="IPR021830">
    <property type="entry name" value="DUF3422"/>
</dbReference>
<evidence type="ECO:0000256" key="1">
    <source>
        <dbReference type="SAM" id="Phobius"/>
    </source>
</evidence>
<organism evidence="2 3">
    <name type="scientific">Novosphingobium pokkalii</name>
    <dbReference type="NCBI Taxonomy" id="1770194"/>
    <lineage>
        <taxon>Bacteria</taxon>
        <taxon>Pseudomonadati</taxon>
        <taxon>Pseudomonadota</taxon>
        <taxon>Alphaproteobacteria</taxon>
        <taxon>Sphingomonadales</taxon>
        <taxon>Sphingomonadaceae</taxon>
        <taxon>Novosphingobium</taxon>
    </lineage>
</organism>
<evidence type="ECO:0000313" key="3">
    <source>
        <dbReference type="Proteomes" id="UP001595683"/>
    </source>
</evidence>